<accession>A0A1S3CXT0</accession>
<protein>
    <submittedName>
        <fullName evidence="2">Uncharacterized protein LOC103507278</fullName>
    </submittedName>
</protein>
<evidence type="ECO:0000313" key="2">
    <source>
        <dbReference type="RefSeq" id="XP_008469952.1"/>
    </source>
</evidence>
<sequence length="105" mass="12677">MLTIYDKFRNGTIDIQHWGVVQIQQLKSISQQLRIMEVPRPTPMSVALKYYVQKFLDDREEDLSAPIKTTEPIRRMRGPRKLKKKKRFYNLDFDQRKHKMDEVPE</sequence>
<dbReference type="GeneID" id="103507278"/>
<proteinExistence type="predicted"/>
<gene>
    <name evidence="2" type="primary">LOC103507278</name>
</gene>
<dbReference type="KEGG" id="dci:103507278"/>
<organism evidence="1 2">
    <name type="scientific">Diaphorina citri</name>
    <name type="common">Asian citrus psyllid</name>
    <dbReference type="NCBI Taxonomy" id="121845"/>
    <lineage>
        <taxon>Eukaryota</taxon>
        <taxon>Metazoa</taxon>
        <taxon>Ecdysozoa</taxon>
        <taxon>Arthropoda</taxon>
        <taxon>Hexapoda</taxon>
        <taxon>Insecta</taxon>
        <taxon>Pterygota</taxon>
        <taxon>Neoptera</taxon>
        <taxon>Paraneoptera</taxon>
        <taxon>Hemiptera</taxon>
        <taxon>Sternorrhyncha</taxon>
        <taxon>Psylloidea</taxon>
        <taxon>Psyllidae</taxon>
        <taxon>Diaphorininae</taxon>
        <taxon>Diaphorina</taxon>
    </lineage>
</organism>
<keyword evidence="1" id="KW-1185">Reference proteome</keyword>
<dbReference type="Proteomes" id="UP000079169">
    <property type="component" value="Unplaced"/>
</dbReference>
<dbReference type="AlphaFoldDB" id="A0A1S3CXT0"/>
<name>A0A1S3CXT0_DIACI</name>
<reference evidence="2" key="1">
    <citation type="submission" date="2025-08" db="UniProtKB">
        <authorList>
            <consortium name="RefSeq"/>
        </authorList>
    </citation>
    <scope>IDENTIFICATION</scope>
</reference>
<dbReference type="PaxDb" id="121845-A0A1S3CXT0"/>
<evidence type="ECO:0000313" key="1">
    <source>
        <dbReference type="Proteomes" id="UP000079169"/>
    </source>
</evidence>
<dbReference type="RefSeq" id="XP_008469952.1">
    <property type="nucleotide sequence ID" value="XM_008471730.3"/>
</dbReference>